<accession>A0A0B6ZFD4</accession>
<gene>
    <name evidence="2" type="primary">ORF61969</name>
</gene>
<dbReference type="PANTHER" id="PTHR46435:SF1">
    <property type="entry name" value="E3 UBIQUITIN-PROTEIN LIGASE HECTD4-RELATED"/>
    <property type="match status" value="1"/>
</dbReference>
<evidence type="ECO:0000313" key="2">
    <source>
        <dbReference type="EMBL" id="CEK67258.1"/>
    </source>
</evidence>
<dbReference type="AlphaFoldDB" id="A0A0B6ZFD4"/>
<protein>
    <submittedName>
        <fullName evidence="2">Uncharacterized protein</fullName>
    </submittedName>
</protein>
<dbReference type="InterPro" id="IPR043366">
    <property type="entry name" value="HECTD4"/>
</dbReference>
<feature type="non-terminal residue" evidence="2">
    <location>
        <position position="289"/>
    </location>
</feature>
<proteinExistence type="predicted"/>
<name>A0A0B6ZFD4_9EUPU</name>
<feature type="region of interest" description="Disordered" evidence="1">
    <location>
        <begin position="115"/>
        <end position="170"/>
    </location>
</feature>
<evidence type="ECO:0000256" key="1">
    <source>
        <dbReference type="SAM" id="MobiDB-lite"/>
    </source>
</evidence>
<feature type="compositionally biased region" description="Low complexity" evidence="1">
    <location>
        <begin position="115"/>
        <end position="128"/>
    </location>
</feature>
<dbReference type="EMBL" id="HACG01020393">
    <property type="protein sequence ID" value="CEK67258.1"/>
    <property type="molecule type" value="Transcribed_RNA"/>
</dbReference>
<reference evidence="2" key="1">
    <citation type="submission" date="2014-12" db="EMBL/GenBank/DDBJ databases">
        <title>Insight into the proteome of Arion vulgaris.</title>
        <authorList>
            <person name="Aradska J."/>
            <person name="Bulat T."/>
            <person name="Smidak R."/>
            <person name="Sarate P."/>
            <person name="Gangsoo J."/>
            <person name="Sialana F."/>
            <person name="Bilban M."/>
            <person name="Lubec G."/>
        </authorList>
    </citation>
    <scope>NUCLEOTIDE SEQUENCE</scope>
    <source>
        <tissue evidence="2">Skin</tissue>
    </source>
</reference>
<sequence length="289" mass="30967">LFHLLAQTLRILRYSEGCQGSSLLTKLSMRLSPTQGMLNALPKELKKLYDLEAKNMPEMTTTAGHGIGLGVSDTGRWSTYFQALLEVCLAISEVVPCEISVNKESADVSIDDTAAGASSIPTAGSSSSGKKKKLKPKKDRVATTTRRSSLDQRGLTDGTESDVSASSSTVHLSQSLDTQTAVSVSIIPAQPKASSNSSICTISNASSSTSIKVDDMAWFPDTVATAKLLRYLALKEPHCREQMTEAAKSAVMSLSTPTSHSRLLVITGIPTYMDQITVKKSIRKVCNSY</sequence>
<feature type="non-terminal residue" evidence="2">
    <location>
        <position position="1"/>
    </location>
</feature>
<feature type="compositionally biased region" description="Polar residues" evidence="1">
    <location>
        <begin position="161"/>
        <end position="170"/>
    </location>
</feature>
<feature type="compositionally biased region" description="Basic residues" evidence="1">
    <location>
        <begin position="129"/>
        <end position="138"/>
    </location>
</feature>
<dbReference type="GO" id="GO:0042593">
    <property type="term" value="P:glucose homeostasis"/>
    <property type="evidence" value="ECO:0007669"/>
    <property type="project" value="TreeGrafter"/>
</dbReference>
<organism evidence="2">
    <name type="scientific">Arion vulgaris</name>
    <dbReference type="NCBI Taxonomy" id="1028688"/>
    <lineage>
        <taxon>Eukaryota</taxon>
        <taxon>Metazoa</taxon>
        <taxon>Spiralia</taxon>
        <taxon>Lophotrochozoa</taxon>
        <taxon>Mollusca</taxon>
        <taxon>Gastropoda</taxon>
        <taxon>Heterobranchia</taxon>
        <taxon>Euthyneura</taxon>
        <taxon>Panpulmonata</taxon>
        <taxon>Eupulmonata</taxon>
        <taxon>Stylommatophora</taxon>
        <taxon>Helicina</taxon>
        <taxon>Arionoidea</taxon>
        <taxon>Arionidae</taxon>
        <taxon>Arion</taxon>
    </lineage>
</organism>
<dbReference type="PANTHER" id="PTHR46435">
    <property type="entry name" value="E3 UBIQUITIN-PROTEIN LIGASE HECTD4-RELATED"/>
    <property type="match status" value="1"/>
</dbReference>